<keyword evidence="4" id="KW-0238">DNA-binding</keyword>
<dbReference type="PANTHER" id="PTHR13710:SF105">
    <property type="entry name" value="ATP-DEPENDENT DNA HELICASE Q1"/>
    <property type="match status" value="1"/>
</dbReference>
<keyword evidence="3" id="KW-0067">ATP-binding</keyword>
<organism evidence="9 10">
    <name type="scientific">Rhizoctonia solani AG-3 Rhs1AP</name>
    <dbReference type="NCBI Taxonomy" id="1086054"/>
    <lineage>
        <taxon>Eukaryota</taxon>
        <taxon>Fungi</taxon>
        <taxon>Dikarya</taxon>
        <taxon>Basidiomycota</taxon>
        <taxon>Agaricomycotina</taxon>
        <taxon>Agaricomycetes</taxon>
        <taxon>Cantharellales</taxon>
        <taxon>Ceratobasidiaceae</taxon>
        <taxon>Rhizoctonia</taxon>
    </lineage>
</organism>
<comment type="catalytic activity">
    <reaction evidence="6">
        <text>Couples ATP hydrolysis with the unwinding of duplex DNA by translocating in the 3'-5' direction.</text>
        <dbReference type="EC" id="5.6.2.4"/>
    </reaction>
</comment>
<name>X8JRX3_9AGAM</name>
<keyword evidence="9" id="KW-0378">Hydrolase</keyword>
<dbReference type="EMBL" id="JATN01000310">
    <property type="protein sequence ID" value="EUC65946.1"/>
    <property type="molecule type" value="Genomic_DNA"/>
</dbReference>
<dbReference type="Pfam" id="PF00271">
    <property type="entry name" value="Helicase_C"/>
    <property type="match status" value="1"/>
</dbReference>
<feature type="domain" description="Helicase ATP-binding" evidence="8">
    <location>
        <begin position="33"/>
        <end position="216"/>
    </location>
</feature>
<dbReference type="GO" id="GO:0005737">
    <property type="term" value="C:cytoplasm"/>
    <property type="evidence" value="ECO:0007669"/>
    <property type="project" value="TreeGrafter"/>
</dbReference>
<dbReference type="OrthoDB" id="3260945at2759"/>
<evidence type="ECO:0000313" key="10">
    <source>
        <dbReference type="Proteomes" id="UP000030108"/>
    </source>
</evidence>
<dbReference type="GO" id="GO:0043138">
    <property type="term" value="F:3'-5' DNA helicase activity"/>
    <property type="evidence" value="ECO:0007669"/>
    <property type="project" value="UniProtKB-EC"/>
</dbReference>
<dbReference type="InterPro" id="IPR001650">
    <property type="entry name" value="Helicase_C-like"/>
</dbReference>
<dbReference type="SMART" id="SM00487">
    <property type="entry name" value="DEXDc"/>
    <property type="match status" value="1"/>
</dbReference>
<dbReference type="InterPro" id="IPR011545">
    <property type="entry name" value="DEAD/DEAH_box_helicase_dom"/>
</dbReference>
<accession>X8JRX3</accession>
<dbReference type="InterPro" id="IPR027417">
    <property type="entry name" value="P-loop_NTPase"/>
</dbReference>
<reference evidence="10" key="1">
    <citation type="journal article" date="2014" name="Genome Announc.">
        <title>Draft genome sequence of the plant-pathogenic soil fungus Rhizoctonia solani anastomosis group 3 strain Rhs1AP.</title>
        <authorList>
            <person name="Cubeta M.A."/>
            <person name="Thomas E."/>
            <person name="Dean R.A."/>
            <person name="Jabaji S."/>
            <person name="Neate S.M."/>
            <person name="Tavantzis S."/>
            <person name="Toda T."/>
            <person name="Vilgalys R."/>
            <person name="Bharathan N."/>
            <person name="Fedorova-Abrams N."/>
            <person name="Pakala S.B."/>
            <person name="Pakala S.M."/>
            <person name="Zafar N."/>
            <person name="Joardar V."/>
            <person name="Losada L."/>
            <person name="Nierman W.C."/>
        </authorList>
    </citation>
    <scope>NUCLEOTIDE SEQUENCE [LARGE SCALE GENOMIC DNA]</scope>
    <source>
        <strain evidence="10">AG-3</strain>
    </source>
</reference>
<keyword evidence="5" id="KW-0413">Isomerase</keyword>
<evidence type="ECO:0000256" key="6">
    <source>
        <dbReference type="ARBA" id="ARBA00034617"/>
    </source>
</evidence>
<proteinExistence type="inferred from homology"/>
<dbReference type="AlphaFoldDB" id="X8JRX3"/>
<dbReference type="Proteomes" id="UP000030108">
    <property type="component" value="Unassembled WGS sequence"/>
</dbReference>
<evidence type="ECO:0000256" key="2">
    <source>
        <dbReference type="ARBA" id="ARBA00022741"/>
    </source>
</evidence>
<dbReference type="GO" id="GO:0000724">
    <property type="term" value="P:double-strand break repair via homologous recombination"/>
    <property type="evidence" value="ECO:0007669"/>
    <property type="project" value="TreeGrafter"/>
</dbReference>
<evidence type="ECO:0000256" key="1">
    <source>
        <dbReference type="ARBA" id="ARBA00005446"/>
    </source>
</evidence>
<evidence type="ECO:0000256" key="5">
    <source>
        <dbReference type="ARBA" id="ARBA00023235"/>
    </source>
</evidence>
<dbReference type="PANTHER" id="PTHR13710">
    <property type="entry name" value="DNA HELICASE RECQ FAMILY MEMBER"/>
    <property type="match status" value="1"/>
</dbReference>
<evidence type="ECO:0000256" key="3">
    <source>
        <dbReference type="ARBA" id="ARBA00022840"/>
    </source>
</evidence>
<dbReference type="EC" id="5.6.2.4" evidence="7"/>
<dbReference type="GO" id="GO:0003677">
    <property type="term" value="F:DNA binding"/>
    <property type="evidence" value="ECO:0007669"/>
    <property type="project" value="UniProtKB-KW"/>
</dbReference>
<evidence type="ECO:0000256" key="7">
    <source>
        <dbReference type="ARBA" id="ARBA00034808"/>
    </source>
</evidence>
<protein>
    <recommendedName>
        <fullName evidence="7">DNA 3'-5' helicase</fullName>
        <ecNumber evidence="7">5.6.2.4</ecNumber>
    </recommendedName>
</protein>
<evidence type="ECO:0000313" key="9">
    <source>
        <dbReference type="EMBL" id="EUC65946.1"/>
    </source>
</evidence>
<keyword evidence="9" id="KW-0347">Helicase</keyword>
<comment type="similarity">
    <text evidence="1">Belongs to the helicase family. RecQ subfamily.</text>
</comment>
<keyword evidence="2" id="KW-0547">Nucleotide-binding</keyword>
<dbReference type="GO" id="GO:0005524">
    <property type="term" value="F:ATP binding"/>
    <property type="evidence" value="ECO:0007669"/>
    <property type="project" value="InterPro"/>
</dbReference>
<dbReference type="Pfam" id="PF00270">
    <property type="entry name" value="DEAD"/>
    <property type="match status" value="1"/>
</dbReference>
<evidence type="ECO:0000256" key="4">
    <source>
        <dbReference type="ARBA" id="ARBA00023125"/>
    </source>
</evidence>
<dbReference type="SUPFAM" id="SSF52540">
    <property type="entry name" value="P-loop containing nucleoside triphosphate hydrolases"/>
    <property type="match status" value="2"/>
</dbReference>
<dbReference type="PROSITE" id="PS51192">
    <property type="entry name" value="HELICASE_ATP_BIND_1"/>
    <property type="match status" value="1"/>
</dbReference>
<dbReference type="InterPro" id="IPR014001">
    <property type="entry name" value="Helicase_ATP-bd"/>
</dbReference>
<dbReference type="GO" id="GO:0005694">
    <property type="term" value="C:chromosome"/>
    <property type="evidence" value="ECO:0007669"/>
    <property type="project" value="TreeGrafter"/>
</dbReference>
<dbReference type="GO" id="GO:0009378">
    <property type="term" value="F:four-way junction helicase activity"/>
    <property type="evidence" value="ECO:0007669"/>
    <property type="project" value="TreeGrafter"/>
</dbReference>
<dbReference type="Gene3D" id="3.40.50.300">
    <property type="entry name" value="P-loop containing nucleotide triphosphate hydrolases"/>
    <property type="match status" value="2"/>
</dbReference>
<evidence type="ECO:0000259" key="8">
    <source>
        <dbReference type="PROSITE" id="PS51192"/>
    </source>
</evidence>
<gene>
    <name evidence="9" type="ORF">RSOL_503840</name>
</gene>
<comment type="caution">
    <text evidence="9">The sequence shown here is derived from an EMBL/GenBank/DDBJ whole genome shotgun (WGS) entry which is preliminary data.</text>
</comment>
<sequence>MPSHAIRSQGWYEETLCQEMHYSELKDWQKEGVMALCGGKDVFLVIGTGQGKSFLIQAPIIADRKSGNPSIGIVLVPTKALADDQARAAKDKGINALALHKDSRRAAQKETTPRDLFKETAAGHWELIFLSPEMLTTKPFNKLINDSAFIKRLRYFTIDECHLTCEWRHFRAAYGHIVRLRNRFPADSVIWLALSATVSKRTLPLLVKELGFSSDRRRCLIKQLPVDRPKITYSSRLIKHATSRNKFLDFAFLASPKPQGPRTAKAFPITIIFAARIEYGNHLMSYLTNLLPDFLRGKARTELILPYNSIMSAAHRLKAAQALRDGSTTRMLMCSASGAFGLDIAEVERVVVIVNGPDETYETLCQKHGRIRGTGVAITYLPVGLNRSKNRKTDQHLRERAPPVMVEYANATSENCPRQINCRYWGEAFVLPLGVACCNLHDPDIDQEDQRITDEYVKLERSTATTTRGIRGDGTHHPLAPKTLQPAVYKLLKHWRDSVWFSYPYKTANCPSTMLVTDHLLRSLCKWIHACTTYQTFRRVMADWERMEEFGPRLYAFCQKVLPVADTLWTPPLRRKRKIEEEGGK</sequence>